<evidence type="ECO:0000313" key="1">
    <source>
        <dbReference type="EMBL" id="KAI8010951.1"/>
    </source>
</evidence>
<dbReference type="EMBL" id="CM045762">
    <property type="protein sequence ID" value="KAI8010951.1"/>
    <property type="molecule type" value="Genomic_DNA"/>
</dbReference>
<organism evidence="1 2">
    <name type="scientific">Camellia lanceoleosa</name>
    <dbReference type="NCBI Taxonomy" id="1840588"/>
    <lineage>
        <taxon>Eukaryota</taxon>
        <taxon>Viridiplantae</taxon>
        <taxon>Streptophyta</taxon>
        <taxon>Embryophyta</taxon>
        <taxon>Tracheophyta</taxon>
        <taxon>Spermatophyta</taxon>
        <taxon>Magnoliopsida</taxon>
        <taxon>eudicotyledons</taxon>
        <taxon>Gunneridae</taxon>
        <taxon>Pentapetalae</taxon>
        <taxon>asterids</taxon>
        <taxon>Ericales</taxon>
        <taxon>Theaceae</taxon>
        <taxon>Camellia</taxon>
    </lineage>
</organism>
<evidence type="ECO:0000313" key="2">
    <source>
        <dbReference type="Proteomes" id="UP001060215"/>
    </source>
</evidence>
<comment type="caution">
    <text evidence="1">The sequence shown here is derived from an EMBL/GenBank/DDBJ whole genome shotgun (WGS) entry which is preliminary data.</text>
</comment>
<dbReference type="Proteomes" id="UP001060215">
    <property type="component" value="Chromosome 5"/>
</dbReference>
<protein>
    <submittedName>
        <fullName evidence="1">Uncharacterized protein</fullName>
    </submittedName>
</protein>
<sequence>MDLKFKGKRWVGNIFQKFEAMCQEVDDFVSQDTVKYVENQVHTVGDSVKKFCSDVVHDLIPSSLVEPGNHEAQAVSPKQNDSIGTYVRSMIGIEEKAVYTDINQFSVEQDLIDPLKNSHEQFIHPPSADCIKEAESDLSLGPEVDNLKDNKSDIVLDGSETKEELIGIEENPLCTDINQFSVEKDPVDPLKNSPEQFIHLPSAECIKEAESDFSLGPEVDALKDKKSYTDFEENDSKEDLIDKKFDIVEENDTRDEGNDAKEELIDKKSDIVEENDTNEELIDITSDVIEENDTKELSAGPEELELVVPENNNLSESPSLSESPDERILAEVPTATLVFHTQKEEMACNSLLDDIDSVSDISSKVPPSEVDYSVVSGDNKTADLGLIYASSSLTAETYSMSEFSHAKVTQNEENICYKPVDAFWSSQLFPVLSRDDKVADARLAFSSSALSLESNDVDSLTTDDAASLVGSSGNKHQYCYECTQLEALMPSLKIGEADDCRVDIADPIMETIELSEKAKLDESCVIVDSKLLYSVYCRAQKHRSYKKILQDAFASKKRLRKEYEQLAILYGDIDIESSLQPGQNLFPCIPTNLGKSSSHDLSCEPEWELL</sequence>
<gene>
    <name evidence="1" type="ORF">LOK49_LG06G00800</name>
</gene>
<proteinExistence type="predicted"/>
<name>A0ACC0HCW5_9ERIC</name>
<keyword evidence="2" id="KW-1185">Reference proteome</keyword>
<reference evidence="1 2" key="1">
    <citation type="journal article" date="2022" name="Plant J.">
        <title>Chromosome-level genome of Camellia lanceoleosa provides a valuable resource for understanding genome evolution and self-incompatibility.</title>
        <authorList>
            <person name="Gong W."/>
            <person name="Xiao S."/>
            <person name="Wang L."/>
            <person name="Liao Z."/>
            <person name="Chang Y."/>
            <person name="Mo W."/>
            <person name="Hu G."/>
            <person name="Li W."/>
            <person name="Zhao G."/>
            <person name="Zhu H."/>
            <person name="Hu X."/>
            <person name="Ji K."/>
            <person name="Xiang X."/>
            <person name="Song Q."/>
            <person name="Yuan D."/>
            <person name="Jin S."/>
            <person name="Zhang L."/>
        </authorList>
    </citation>
    <scope>NUCLEOTIDE SEQUENCE [LARGE SCALE GENOMIC DNA]</scope>
    <source>
        <strain evidence="1">SQ_2022a</strain>
    </source>
</reference>
<accession>A0ACC0HCW5</accession>